<sequence length="259" mass="30180">SIINLPSLSAFIDLIPTFSCYKWSMMSNRPNKASVTCHIIVNLFSFLDLLSQNTNHSSNLDLIKTVSLLRSAANSGRKRGRRIRCGPEKAYIIMSQYGRENFAQSSLIRTFRLFTIILLDSSSSSMSSRLTEFNRQLFRYQINNFYIIPDVDASILTNLKQYGLQEVIHPSHSLYRFFSLKFNMLQHFRYTFYDKELRSYVHETLLIDDFLPVHRVFMVSRKHYIGKLMLTEQIILDLFVWTQIIGTAILKIIQPITAL</sequence>
<dbReference type="EMBL" id="JASPKZ010001602">
    <property type="protein sequence ID" value="KAJ9597519.1"/>
    <property type="molecule type" value="Genomic_DNA"/>
</dbReference>
<name>A0AAD8AE99_DIPPU</name>
<proteinExistence type="predicted"/>
<feature type="non-terminal residue" evidence="1">
    <location>
        <position position="259"/>
    </location>
</feature>
<reference evidence="1" key="2">
    <citation type="submission" date="2023-05" db="EMBL/GenBank/DDBJ databases">
        <authorList>
            <person name="Fouks B."/>
        </authorList>
    </citation>
    <scope>NUCLEOTIDE SEQUENCE</scope>
    <source>
        <strain evidence="1">Stay&amp;Tobe</strain>
        <tissue evidence="1">Testes</tissue>
    </source>
</reference>
<evidence type="ECO:0000313" key="2">
    <source>
        <dbReference type="Proteomes" id="UP001233999"/>
    </source>
</evidence>
<accession>A0AAD8AE99</accession>
<comment type="caution">
    <text evidence="1">The sequence shown here is derived from an EMBL/GenBank/DDBJ whole genome shotgun (WGS) entry which is preliminary data.</text>
</comment>
<organism evidence="1 2">
    <name type="scientific">Diploptera punctata</name>
    <name type="common">Pacific beetle cockroach</name>
    <dbReference type="NCBI Taxonomy" id="6984"/>
    <lineage>
        <taxon>Eukaryota</taxon>
        <taxon>Metazoa</taxon>
        <taxon>Ecdysozoa</taxon>
        <taxon>Arthropoda</taxon>
        <taxon>Hexapoda</taxon>
        <taxon>Insecta</taxon>
        <taxon>Pterygota</taxon>
        <taxon>Neoptera</taxon>
        <taxon>Polyneoptera</taxon>
        <taxon>Dictyoptera</taxon>
        <taxon>Blattodea</taxon>
        <taxon>Blaberoidea</taxon>
        <taxon>Blaberidae</taxon>
        <taxon>Diplopterinae</taxon>
        <taxon>Diploptera</taxon>
    </lineage>
</organism>
<protein>
    <submittedName>
        <fullName evidence="1">Uncharacterized protein</fullName>
    </submittedName>
</protein>
<dbReference type="Proteomes" id="UP001233999">
    <property type="component" value="Unassembled WGS sequence"/>
</dbReference>
<reference evidence="1" key="1">
    <citation type="journal article" date="2023" name="IScience">
        <title>Live-bearing cockroach genome reveals convergent evolutionary mechanisms linked to viviparity in insects and beyond.</title>
        <authorList>
            <person name="Fouks B."/>
            <person name="Harrison M.C."/>
            <person name="Mikhailova A.A."/>
            <person name="Marchal E."/>
            <person name="English S."/>
            <person name="Carruthers M."/>
            <person name="Jennings E.C."/>
            <person name="Chiamaka E.L."/>
            <person name="Frigard R.A."/>
            <person name="Pippel M."/>
            <person name="Attardo G.M."/>
            <person name="Benoit J.B."/>
            <person name="Bornberg-Bauer E."/>
            <person name="Tobe S.S."/>
        </authorList>
    </citation>
    <scope>NUCLEOTIDE SEQUENCE</scope>
    <source>
        <strain evidence="1">Stay&amp;Tobe</strain>
    </source>
</reference>
<evidence type="ECO:0000313" key="1">
    <source>
        <dbReference type="EMBL" id="KAJ9597519.1"/>
    </source>
</evidence>
<keyword evidence="2" id="KW-1185">Reference proteome</keyword>
<gene>
    <name evidence="1" type="ORF">L9F63_011616</name>
</gene>
<feature type="non-terminal residue" evidence="1">
    <location>
        <position position="1"/>
    </location>
</feature>
<dbReference type="AlphaFoldDB" id="A0AAD8AE99"/>